<proteinExistence type="predicted"/>
<organism evidence="1">
    <name type="scientific">Caulobacter sp. (strain K31)</name>
    <dbReference type="NCBI Taxonomy" id="366602"/>
    <lineage>
        <taxon>Bacteria</taxon>
        <taxon>Pseudomonadati</taxon>
        <taxon>Pseudomonadota</taxon>
        <taxon>Alphaproteobacteria</taxon>
        <taxon>Caulobacterales</taxon>
        <taxon>Caulobacteraceae</taxon>
        <taxon>Caulobacter</taxon>
    </lineage>
</organism>
<dbReference type="eggNOG" id="ENOG502Z8CN">
    <property type="taxonomic scope" value="Bacteria"/>
</dbReference>
<dbReference type="KEGG" id="cak:Caul_4631"/>
<protein>
    <submittedName>
        <fullName evidence="1">Uncharacterized protein</fullName>
    </submittedName>
</protein>
<gene>
    <name evidence="1" type="ordered locus">Caul_4631</name>
</gene>
<dbReference type="STRING" id="366602.Caul_4631"/>
<evidence type="ECO:0000313" key="1">
    <source>
        <dbReference type="EMBL" id="ABZ73751.1"/>
    </source>
</evidence>
<accession>B0T1Z0</accession>
<sequence length="569" mass="61334">MSDQVHYELFVRRKPGAQWTLDMATEVRTHALQTAEEALEQGRAIAVRVSKETLDNETREYKSISIFTKGQVDGGKAKKVQEDLDPLCVQPSDLYTAHARDRIGRLLEGWLARHNATPFELLHRPDLVEKLEASGTDLQHALQKIAIPEAEARGMSVHELIRTFQGLVERTVANLMKAFKKGALPDLDTEGFARAAERLSTDPDRAFLLGAGVAASIAPGKNWSEKIARLVDLADAAPTEPKARAAALAAIETPLAEIIGSKAGMADLLGAGDADLGTTLAAMTRLAGGAQVEGLIRVEAGVRHCMPELSGTAKRLSEWLSGEDFPAVRASIAHRVLKELNGVRRLKPSDAEAEIEHLRALAMSLTAAAGRILPAEDITSAFTTRSKTLLNGEFIEALLGRDRSSREEIQMLIRLAENVMGAVNKRMAARWLSANVLALRFERELRQGPESPAAKLAALATLQKSLVRSGLVVEDYQPLCARLGEVGGMIEADARLIAMLVRAPAPLPQKLSLLIKLAMGDAGPTGPVADKAKLEALKLARAPEAREQLAGSPETMDLLKGMVQQKAAA</sequence>
<dbReference type="AlphaFoldDB" id="B0T1Z0"/>
<dbReference type="HOGENOM" id="CLU_481297_0_0_5"/>
<name>B0T1Z0_CAUSK</name>
<reference evidence="1" key="1">
    <citation type="submission" date="2008-01" db="EMBL/GenBank/DDBJ databases">
        <title>Complete sequence of chromosome of Caulobacter sp. K31.</title>
        <authorList>
            <consortium name="US DOE Joint Genome Institute"/>
            <person name="Copeland A."/>
            <person name="Lucas S."/>
            <person name="Lapidus A."/>
            <person name="Barry K."/>
            <person name="Glavina del Rio T."/>
            <person name="Dalin E."/>
            <person name="Tice H."/>
            <person name="Pitluck S."/>
            <person name="Bruce D."/>
            <person name="Goodwin L."/>
            <person name="Thompson L.S."/>
            <person name="Brettin T."/>
            <person name="Detter J.C."/>
            <person name="Han C."/>
            <person name="Schmutz J."/>
            <person name="Larimer F."/>
            <person name="Land M."/>
            <person name="Hauser L."/>
            <person name="Kyrpides N."/>
            <person name="Kim E."/>
            <person name="Stephens C."/>
            <person name="Richardson P."/>
        </authorList>
    </citation>
    <scope>NUCLEOTIDE SEQUENCE [LARGE SCALE GENOMIC DNA]</scope>
    <source>
        <strain evidence="1">K31</strain>
    </source>
</reference>
<dbReference type="EMBL" id="CP000927">
    <property type="protein sequence ID" value="ABZ73751.1"/>
    <property type="molecule type" value="Genomic_DNA"/>
</dbReference>
<dbReference type="OrthoDB" id="8481837at2"/>